<feature type="domain" description="Amino acid transporter transmembrane" evidence="10">
    <location>
        <begin position="53"/>
        <end position="441"/>
    </location>
</feature>
<gene>
    <name evidence="11" type="ORF">M0812_21837</name>
</gene>
<reference evidence="11" key="1">
    <citation type="submission" date="2022-08" db="EMBL/GenBank/DDBJ databases">
        <title>Novel sulphate-reducing endosymbionts in the free-living metamonad Anaeramoeba.</title>
        <authorList>
            <person name="Jerlstrom-Hultqvist J."/>
            <person name="Cepicka I."/>
            <person name="Gallot-Lavallee L."/>
            <person name="Salas-Leiva D."/>
            <person name="Curtis B.A."/>
            <person name="Zahonova K."/>
            <person name="Pipaliya S."/>
            <person name="Dacks J."/>
            <person name="Roger A.J."/>
        </authorList>
    </citation>
    <scope>NUCLEOTIDE SEQUENCE</scope>
    <source>
        <strain evidence="11">Busselton2</strain>
    </source>
</reference>
<feature type="transmembrane region" description="Helical" evidence="9">
    <location>
        <begin position="243"/>
        <end position="264"/>
    </location>
</feature>
<dbReference type="PANTHER" id="PTHR22950">
    <property type="entry name" value="AMINO ACID TRANSPORTER"/>
    <property type="match status" value="1"/>
</dbReference>
<feature type="transmembrane region" description="Helical" evidence="9">
    <location>
        <begin position="78"/>
        <end position="99"/>
    </location>
</feature>
<feature type="transmembrane region" description="Helical" evidence="9">
    <location>
        <begin position="124"/>
        <end position="146"/>
    </location>
</feature>
<evidence type="ECO:0000313" key="11">
    <source>
        <dbReference type="EMBL" id="KAJ3432891.1"/>
    </source>
</evidence>
<dbReference type="GO" id="GO:0015179">
    <property type="term" value="F:L-amino acid transmembrane transporter activity"/>
    <property type="evidence" value="ECO:0007669"/>
    <property type="project" value="TreeGrafter"/>
</dbReference>
<comment type="similarity">
    <text evidence="2">Belongs to the amino acid/polyamine transporter 2 family.</text>
</comment>
<dbReference type="EMBL" id="JANTQA010000047">
    <property type="protein sequence ID" value="KAJ3432891.1"/>
    <property type="molecule type" value="Genomic_DNA"/>
</dbReference>
<keyword evidence="5" id="KW-0029">Amino-acid transport</keyword>
<evidence type="ECO:0000256" key="3">
    <source>
        <dbReference type="ARBA" id="ARBA00022448"/>
    </source>
</evidence>
<feature type="transmembrane region" description="Helical" evidence="9">
    <location>
        <begin position="382"/>
        <end position="403"/>
    </location>
</feature>
<keyword evidence="6 9" id="KW-1133">Transmembrane helix</keyword>
<feature type="transmembrane region" description="Helical" evidence="9">
    <location>
        <begin position="166"/>
        <end position="187"/>
    </location>
</feature>
<keyword evidence="3" id="KW-0813">Transport</keyword>
<comment type="caution">
    <text evidence="11">The sequence shown here is derived from an EMBL/GenBank/DDBJ whole genome shotgun (WGS) entry which is preliminary data.</text>
</comment>
<feature type="transmembrane region" description="Helical" evidence="9">
    <location>
        <begin position="409"/>
        <end position="428"/>
    </location>
</feature>
<evidence type="ECO:0000313" key="12">
    <source>
        <dbReference type="Proteomes" id="UP001146793"/>
    </source>
</evidence>
<feature type="region of interest" description="Disordered" evidence="8">
    <location>
        <begin position="1"/>
        <end position="44"/>
    </location>
</feature>
<evidence type="ECO:0000256" key="5">
    <source>
        <dbReference type="ARBA" id="ARBA00022970"/>
    </source>
</evidence>
<evidence type="ECO:0000256" key="1">
    <source>
        <dbReference type="ARBA" id="ARBA00004141"/>
    </source>
</evidence>
<dbReference type="Pfam" id="PF01490">
    <property type="entry name" value="Aa_trans"/>
    <property type="match status" value="1"/>
</dbReference>
<evidence type="ECO:0000256" key="6">
    <source>
        <dbReference type="ARBA" id="ARBA00022989"/>
    </source>
</evidence>
<feature type="transmembrane region" description="Helical" evidence="9">
    <location>
        <begin position="298"/>
        <end position="320"/>
    </location>
</feature>
<name>A0AAV7YVQ2_9EUKA</name>
<accession>A0AAV7YVQ2</accession>
<proteinExistence type="inferred from homology"/>
<keyword evidence="7 9" id="KW-0472">Membrane</keyword>
<evidence type="ECO:0000256" key="4">
    <source>
        <dbReference type="ARBA" id="ARBA00022692"/>
    </source>
</evidence>
<dbReference type="AlphaFoldDB" id="A0AAV7YVQ2"/>
<feature type="transmembrane region" description="Helical" evidence="9">
    <location>
        <begin position="340"/>
        <end position="362"/>
    </location>
</feature>
<keyword evidence="4 9" id="KW-0812">Transmembrane</keyword>
<evidence type="ECO:0000259" key="10">
    <source>
        <dbReference type="Pfam" id="PF01490"/>
    </source>
</evidence>
<dbReference type="GO" id="GO:0016020">
    <property type="term" value="C:membrane"/>
    <property type="evidence" value="ECO:0007669"/>
    <property type="project" value="UniProtKB-SubCell"/>
</dbReference>
<feature type="transmembrane region" description="Helical" evidence="9">
    <location>
        <begin position="194"/>
        <end position="217"/>
    </location>
</feature>
<feature type="compositionally biased region" description="Low complexity" evidence="8">
    <location>
        <begin position="1"/>
        <end position="14"/>
    </location>
</feature>
<organism evidence="11 12">
    <name type="scientific">Anaeramoeba flamelloides</name>
    <dbReference type="NCBI Taxonomy" id="1746091"/>
    <lineage>
        <taxon>Eukaryota</taxon>
        <taxon>Metamonada</taxon>
        <taxon>Anaeramoebidae</taxon>
        <taxon>Anaeramoeba</taxon>
    </lineage>
</organism>
<comment type="subcellular location">
    <subcellularLocation>
        <location evidence="1">Membrane</location>
        <topology evidence="1">Multi-pass membrane protein</topology>
    </subcellularLocation>
</comment>
<dbReference type="Proteomes" id="UP001146793">
    <property type="component" value="Unassembled WGS sequence"/>
</dbReference>
<evidence type="ECO:0000256" key="2">
    <source>
        <dbReference type="ARBA" id="ARBA00008066"/>
    </source>
</evidence>
<evidence type="ECO:0000256" key="9">
    <source>
        <dbReference type="SAM" id="Phobius"/>
    </source>
</evidence>
<feature type="compositionally biased region" description="Basic and acidic residues" evidence="8">
    <location>
        <begin position="15"/>
        <end position="24"/>
    </location>
</feature>
<evidence type="ECO:0000256" key="7">
    <source>
        <dbReference type="ARBA" id="ARBA00023136"/>
    </source>
</evidence>
<protein>
    <submittedName>
        <fullName evidence="11">Amino acid transporter</fullName>
    </submittedName>
</protein>
<sequence>MKSTDSEIASASSRSSEEKDKKQGQEQSQEQEQEQQTEKSTHKNKLPPLSKRIFVLSNTIIGVGTISIAFTLKSCGLILGLIMLFVSAYLSYYSLSLLIRCKLMTGIGGYTELASHTLGKKFKWIVPFTLFIYTFGAIAGYFTFLGDSLPPLIHRWGDGSLSSHSVWFNREFLITLTVVLIISPLAFVRQITKLGFTSLISLCATIFVVVTVIIQSISKMTDKNVDLVAENGEVVYFQFSTEILLALPITTFAFVCQVNLFSVIQNIMGKGEDKSQDLVMKRDISDQYQKTKSRRMKIIAFGAIVTASFIYLGISIFGYLQFRGKTQGDLLKNYSSSNNIADIARIAMSLAIILCSPVYFFACRKAFRDTFFPKWEFVGKKFVFLTIVPLIISLGVCLLVKNIVVIFDLTSAIAGNVVVFILPGYFYLKIKNNPRLQLSTNITESSRDYEDISETDSKNDQKNDNLNSDSIKDLIATSEEDEQSLLIQKTKSQKKLKKNQGKWVYFKKNWNSILMITFGTISGITCTTKSILSIAGVDI</sequence>
<evidence type="ECO:0000256" key="8">
    <source>
        <dbReference type="SAM" id="MobiDB-lite"/>
    </source>
</evidence>
<dbReference type="InterPro" id="IPR013057">
    <property type="entry name" value="AA_transpt_TM"/>
</dbReference>
<feature type="transmembrane region" description="Helical" evidence="9">
    <location>
        <begin position="53"/>
        <end position="72"/>
    </location>
</feature>
<dbReference type="PANTHER" id="PTHR22950:SF458">
    <property type="entry name" value="SODIUM-COUPLED NEUTRAL AMINO ACID TRANSPORTER 11-RELATED"/>
    <property type="match status" value="1"/>
</dbReference>